<keyword evidence="1" id="KW-0175">Coiled coil</keyword>
<dbReference type="Gene3D" id="3.40.50.150">
    <property type="entry name" value="Vaccinia Virus protein VP39"/>
    <property type="match status" value="1"/>
</dbReference>
<dbReference type="GO" id="GO:0032259">
    <property type="term" value="P:methylation"/>
    <property type="evidence" value="ECO:0007669"/>
    <property type="project" value="UniProtKB-KW"/>
</dbReference>
<proteinExistence type="predicted"/>
<gene>
    <name evidence="2" type="ORF">KDL28_03205</name>
</gene>
<dbReference type="PANTHER" id="PTHR43861">
    <property type="entry name" value="TRANS-ACONITATE 2-METHYLTRANSFERASE-RELATED"/>
    <property type="match status" value="1"/>
</dbReference>
<dbReference type="RefSeq" id="WP_252435664.1">
    <property type="nucleotide sequence ID" value="NZ_JAGSOV010000009.1"/>
</dbReference>
<comment type="caution">
    <text evidence="2">The sequence shown here is derived from an EMBL/GenBank/DDBJ whole genome shotgun (WGS) entry which is preliminary data.</text>
</comment>
<dbReference type="Pfam" id="PF13489">
    <property type="entry name" value="Methyltransf_23"/>
    <property type="match status" value="1"/>
</dbReference>
<sequence>MSDDLHAEVAALRAEVERLRAAVDELSARADGHSPRFAAIYPRFEDRFRGSEADVRERLGVYLPRVRDAVRADADGPRVLDVGPGRGEWLALLAEAGVPAVGVDDNLPMVEHLRGRGLDVVHTDGTGHLETVEPGSLDVVTAFHVVEHLDLESLLGLLAAARRALRPGGLLVAETPNPTNLVMGACNFHLDPTHRTPIPPAQLEFLVRASGFADVQTWALHPKEDLDLSGLRLEGVDPAAAATLAAALQKGLFGPQDYAVLAEAEVA</sequence>
<dbReference type="GO" id="GO:0008168">
    <property type="term" value="F:methyltransferase activity"/>
    <property type="evidence" value="ECO:0007669"/>
    <property type="project" value="UniProtKB-KW"/>
</dbReference>
<name>A0ABT0ZTK8_9PSEU</name>
<evidence type="ECO:0000313" key="2">
    <source>
        <dbReference type="EMBL" id="MCO1654058.1"/>
    </source>
</evidence>
<keyword evidence="2" id="KW-0808">Transferase</keyword>
<dbReference type="EMBL" id="JAGSOV010000009">
    <property type="protein sequence ID" value="MCO1654058.1"/>
    <property type="molecule type" value="Genomic_DNA"/>
</dbReference>
<reference evidence="2" key="1">
    <citation type="submission" date="2021-04" db="EMBL/GenBank/DDBJ databases">
        <title>Pseudonocardia sp. nov., isolated from sandy soil of mangrove forest.</title>
        <authorList>
            <person name="Zan Z."/>
            <person name="Huang R."/>
            <person name="Liu W."/>
        </authorList>
    </citation>
    <scope>NUCLEOTIDE SEQUENCE</scope>
    <source>
        <strain evidence="2">S2-4</strain>
    </source>
</reference>
<evidence type="ECO:0000256" key="1">
    <source>
        <dbReference type="SAM" id="Coils"/>
    </source>
</evidence>
<protein>
    <submittedName>
        <fullName evidence="2">Methyltransferase domain-containing protein</fullName>
    </submittedName>
</protein>
<dbReference type="SUPFAM" id="SSF53335">
    <property type="entry name" value="S-adenosyl-L-methionine-dependent methyltransferases"/>
    <property type="match status" value="1"/>
</dbReference>
<evidence type="ECO:0000313" key="3">
    <source>
        <dbReference type="Proteomes" id="UP001165283"/>
    </source>
</evidence>
<dbReference type="Proteomes" id="UP001165283">
    <property type="component" value="Unassembled WGS sequence"/>
</dbReference>
<accession>A0ABT0ZTK8</accession>
<keyword evidence="3" id="KW-1185">Reference proteome</keyword>
<keyword evidence="2" id="KW-0489">Methyltransferase</keyword>
<feature type="coiled-coil region" evidence="1">
    <location>
        <begin position="2"/>
        <end position="29"/>
    </location>
</feature>
<dbReference type="InterPro" id="IPR029063">
    <property type="entry name" value="SAM-dependent_MTases_sf"/>
</dbReference>
<organism evidence="2 3">
    <name type="scientific">Pseudonocardia humida</name>
    <dbReference type="NCBI Taxonomy" id="2800819"/>
    <lineage>
        <taxon>Bacteria</taxon>
        <taxon>Bacillati</taxon>
        <taxon>Actinomycetota</taxon>
        <taxon>Actinomycetes</taxon>
        <taxon>Pseudonocardiales</taxon>
        <taxon>Pseudonocardiaceae</taxon>
        <taxon>Pseudonocardia</taxon>
    </lineage>
</organism>